<keyword evidence="2" id="KW-1185">Reference proteome</keyword>
<sequence>MPISKSARKRRKFPIKSPFYNIRFTKNQRPKEVFLESADLLLFRKMSGRAFYRRKWKLLLWSFLNNKGFTLCYWSKY</sequence>
<reference evidence="1 2" key="1">
    <citation type="submission" date="2017-07" db="EMBL/GenBank/DDBJ databases">
        <title>Leptospira spp. isolated from tropical soils.</title>
        <authorList>
            <person name="Thibeaux R."/>
            <person name="Iraola G."/>
            <person name="Ferres I."/>
            <person name="Bierque E."/>
            <person name="Girault D."/>
            <person name="Soupe-Gilbert M.-E."/>
            <person name="Picardeau M."/>
            <person name="Goarant C."/>
        </authorList>
    </citation>
    <scope>NUCLEOTIDE SEQUENCE [LARGE SCALE GENOMIC DNA]</scope>
    <source>
        <strain evidence="1 2">ES4-C-A1</strain>
    </source>
</reference>
<dbReference type="EMBL" id="NPEA01000002">
    <property type="protein sequence ID" value="PJZ78567.1"/>
    <property type="molecule type" value="Genomic_DNA"/>
</dbReference>
<dbReference type="Proteomes" id="UP000231843">
    <property type="component" value="Unassembled WGS sequence"/>
</dbReference>
<protein>
    <submittedName>
        <fullName evidence="1">Uncharacterized protein</fullName>
    </submittedName>
</protein>
<comment type="caution">
    <text evidence="1">The sequence shown here is derived from an EMBL/GenBank/DDBJ whole genome shotgun (WGS) entry which is preliminary data.</text>
</comment>
<accession>A0A2N0A2N0</accession>
<dbReference type="AlphaFoldDB" id="A0A2N0A2N0"/>
<evidence type="ECO:0000313" key="2">
    <source>
        <dbReference type="Proteomes" id="UP000231843"/>
    </source>
</evidence>
<evidence type="ECO:0000313" key="1">
    <source>
        <dbReference type="EMBL" id="PJZ78567.1"/>
    </source>
</evidence>
<name>A0A2N0A2N0_9LEPT</name>
<gene>
    <name evidence="1" type="ORF">CH365_04495</name>
</gene>
<organism evidence="1 2">
    <name type="scientific">Leptospira neocaledonica</name>
    <dbReference type="NCBI Taxonomy" id="2023192"/>
    <lineage>
        <taxon>Bacteria</taxon>
        <taxon>Pseudomonadati</taxon>
        <taxon>Spirochaetota</taxon>
        <taxon>Spirochaetia</taxon>
        <taxon>Leptospirales</taxon>
        <taxon>Leptospiraceae</taxon>
        <taxon>Leptospira</taxon>
    </lineage>
</organism>
<proteinExistence type="predicted"/>